<organism evidence="1 2">
    <name type="scientific">Dissostichus mawsoni</name>
    <name type="common">Antarctic cod</name>
    <dbReference type="NCBI Taxonomy" id="36200"/>
    <lineage>
        <taxon>Eukaryota</taxon>
        <taxon>Metazoa</taxon>
        <taxon>Chordata</taxon>
        <taxon>Craniata</taxon>
        <taxon>Vertebrata</taxon>
        <taxon>Euteleostomi</taxon>
        <taxon>Actinopterygii</taxon>
        <taxon>Neopterygii</taxon>
        <taxon>Teleostei</taxon>
        <taxon>Neoteleostei</taxon>
        <taxon>Acanthomorphata</taxon>
        <taxon>Eupercaria</taxon>
        <taxon>Perciformes</taxon>
        <taxon>Notothenioidei</taxon>
        <taxon>Nototheniidae</taxon>
        <taxon>Dissostichus</taxon>
    </lineage>
</organism>
<protein>
    <submittedName>
        <fullName evidence="1">Uncharacterized protein</fullName>
    </submittedName>
</protein>
<reference evidence="1 2" key="1">
    <citation type="submission" date="2020-03" db="EMBL/GenBank/DDBJ databases">
        <title>Dissostichus mawsoni Genome sequencing and assembly.</title>
        <authorList>
            <person name="Park H."/>
        </authorList>
    </citation>
    <scope>NUCLEOTIDE SEQUENCE [LARGE SCALE GENOMIC DNA]</scope>
    <source>
        <strain evidence="1">DM0001</strain>
        <tissue evidence="1">Muscle</tissue>
    </source>
</reference>
<comment type="caution">
    <text evidence="1">The sequence shown here is derived from an EMBL/GenBank/DDBJ whole genome shotgun (WGS) entry which is preliminary data.</text>
</comment>
<evidence type="ECO:0000313" key="2">
    <source>
        <dbReference type="Proteomes" id="UP000518266"/>
    </source>
</evidence>
<dbReference type="AlphaFoldDB" id="A0A7J5YN25"/>
<dbReference type="Proteomes" id="UP000518266">
    <property type="component" value="Unassembled WGS sequence"/>
</dbReference>
<dbReference type="OrthoDB" id="10654444at2759"/>
<accession>A0A7J5YN25</accession>
<keyword evidence="2" id="KW-1185">Reference proteome</keyword>
<proteinExistence type="predicted"/>
<sequence>RAIAELLPSIEFVGLAQEGVEGLCCPVDRGGVGRHGEGSDEAHLLQGRVAARRLVQKLVILQVLGETLQHGQRLVEVHLSERDKKMKPHAIAWGFWRALADAVLHDAPQIEGVVGLVWDSSPPLGSHCDEGRGILHGVKVLSIPIFITRLFFAQPLTPSCQHIYLSWGLLSTPAPGCCAAWLAAQWSPLGGSAAPAHTAARAAISDCESLRALEVMRKRVARSLTALIFSPPSTGTFSPSSSLSERCRAAPCLAIRSLHVLRSSSLLTRIFRVPWSSLRSDWDVGSSSPELIVHHADGFGFGQLQCRDPSLPLHLCASLEVVSAAATAQDNVAGVLCVDVRRGQVDCSSASMGHLCLRPATKHQAEKETEKEHIKNCTLLFVT</sequence>
<gene>
    <name evidence="1" type="ORF">F7725_012587</name>
</gene>
<name>A0A7J5YN25_DISMA</name>
<evidence type="ECO:0000313" key="1">
    <source>
        <dbReference type="EMBL" id="KAF3850815.1"/>
    </source>
</evidence>
<dbReference type="EMBL" id="JAAKFY010000010">
    <property type="protein sequence ID" value="KAF3850815.1"/>
    <property type="molecule type" value="Genomic_DNA"/>
</dbReference>
<feature type="non-terminal residue" evidence="1">
    <location>
        <position position="1"/>
    </location>
</feature>